<evidence type="ECO:0000256" key="1">
    <source>
        <dbReference type="ARBA" id="ARBA00022450"/>
    </source>
</evidence>
<evidence type="ECO:0000256" key="2">
    <source>
        <dbReference type="ARBA" id="ARBA00022553"/>
    </source>
</evidence>
<dbReference type="PANTHER" id="PTHR45527">
    <property type="entry name" value="NONRIBOSOMAL PEPTIDE SYNTHETASE"/>
    <property type="match status" value="1"/>
</dbReference>
<keyword evidence="2" id="KW-0597">Phosphoprotein</keyword>
<dbReference type="Proteomes" id="UP001299970">
    <property type="component" value="Unassembled WGS sequence"/>
</dbReference>
<dbReference type="Pfam" id="PF00550">
    <property type="entry name" value="PP-binding"/>
    <property type="match status" value="1"/>
</dbReference>
<evidence type="ECO:0000313" key="5">
    <source>
        <dbReference type="Proteomes" id="UP001299970"/>
    </source>
</evidence>
<dbReference type="SUPFAM" id="SSF56801">
    <property type="entry name" value="Acetyl-CoA synthetase-like"/>
    <property type="match status" value="1"/>
</dbReference>
<comment type="caution">
    <text evidence="4">The sequence shown here is derived from an EMBL/GenBank/DDBJ whole genome shotgun (WGS) entry which is preliminary data.</text>
</comment>
<dbReference type="Gene3D" id="3.40.50.1820">
    <property type="entry name" value="alpha/beta hydrolase"/>
    <property type="match status" value="1"/>
</dbReference>
<feature type="domain" description="Carrier" evidence="3">
    <location>
        <begin position="514"/>
        <end position="589"/>
    </location>
</feature>
<dbReference type="SUPFAM" id="SSF53474">
    <property type="entry name" value="alpha/beta-Hydrolases"/>
    <property type="match status" value="1"/>
</dbReference>
<dbReference type="RefSeq" id="WP_241037414.1">
    <property type="nucleotide sequence ID" value="NZ_BAAAJF010000015.1"/>
</dbReference>
<dbReference type="InterPro" id="IPR036736">
    <property type="entry name" value="ACP-like_sf"/>
</dbReference>
<dbReference type="Pfam" id="PF13193">
    <property type="entry name" value="AMP-binding_C"/>
    <property type="match status" value="1"/>
</dbReference>
<dbReference type="InterPro" id="IPR020845">
    <property type="entry name" value="AMP-binding_CS"/>
</dbReference>
<dbReference type="InterPro" id="IPR029058">
    <property type="entry name" value="AB_hydrolase_fold"/>
</dbReference>
<proteinExistence type="predicted"/>
<name>A0ABS9TF66_9PSEU</name>
<dbReference type="NCBIfam" id="TIGR01733">
    <property type="entry name" value="AA-adenyl-dom"/>
    <property type="match status" value="1"/>
</dbReference>
<dbReference type="Pfam" id="PF00975">
    <property type="entry name" value="Thioesterase"/>
    <property type="match status" value="1"/>
</dbReference>
<organism evidence="4 5">
    <name type="scientific">Pseudonocardia alaniniphila</name>
    <dbReference type="NCBI Taxonomy" id="75291"/>
    <lineage>
        <taxon>Bacteria</taxon>
        <taxon>Bacillati</taxon>
        <taxon>Actinomycetota</taxon>
        <taxon>Actinomycetes</taxon>
        <taxon>Pseudonocardiales</taxon>
        <taxon>Pseudonocardiaceae</taxon>
        <taxon>Pseudonocardia</taxon>
    </lineage>
</organism>
<dbReference type="InterPro" id="IPR000873">
    <property type="entry name" value="AMP-dep_synth/lig_dom"/>
</dbReference>
<dbReference type="Gene3D" id="3.40.50.980">
    <property type="match status" value="2"/>
</dbReference>
<dbReference type="InterPro" id="IPR045851">
    <property type="entry name" value="AMP-bd_C_sf"/>
</dbReference>
<keyword evidence="5" id="KW-1185">Reference proteome</keyword>
<evidence type="ECO:0000259" key="3">
    <source>
        <dbReference type="PROSITE" id="PS50075"/>
    </source>
</evidence>
<gene>
    <name evidence="4" type="ORF">MMF94_15925</name>
</gene>
<dbReference type="PROSITE" id="PS00455">
    <property type="entry name" value="AMP_BINDING"/>
    <property type="match status" value="1"/>
</dbReference>
<dbReference type="SMART" id="SM00823">
    <property type="entry name" value="PKS_PP"/>
    <property type="match status" value="1"/>
</dbReference>
<dbReference type="InterPro" id="IPR001031">
    <property type="entry name" value="Thioesterase"/>
</dbReference>
<protein>
    <submittedName>
        <fullName evidence="4">Amino acid adenylation domain-containing protein</fullName>
    </submittedName>
</protein>
<sequence>METVTPSVADGPRTAFPVDLIRAQARAAGHREALVDERESLTYTALIDRVDALAQRLRVAGAGPQRPVAVLLERSTDTVIAMLAVLTAGGAYCPLDITAPDARTAAMVRRLGCGVAVADRAGAQRLPSGITVVDPVGLPATFHTTPVNEDALAYVMHTSGSTGVPKGVGMTHRGLSRLISWQLASGETGLRTLQFTATSFDVTFQEVLSTLAAGGCLVVAPEQVRRDPAALLDAIVRHRIERLFLPYVALQLLAVEAGRREVTPDSLRHVVTAGERLIVTPAIRDLFAALPHCRLDNHYGPTEAHLVTSLTLSSDPAEWPEMPGIGTPVGGVVCRVLDGQLRTLSDGGVGELYVGGTGLAQGYLGDPAQTSERFIASPFDDGERLYRTGDLVRVSADGHHEFLGRADGQLKVRGFRVEPGEVEQALLRHPGIDAAAIDLREVADGVSVLVGYVQTHGPVAHRDIIEHLRGLLPAYMIPARYVHVAALPRTATGKVDRRALAELELPAGQETPVADAASLTDTITDIWARVLGHDEFAGDDDFFDVGGDSLLATWVVAELGQVLGRPVELSLLLDYTTVDELADALGSTSAPRSRHRSSQIVTLRPGSSGRGVYLVHPLGGELLGYRELAHASAAPVRLLGIGWTGDPPKFGSTLTEIARTHVEQLRTVEPDGPYWLAGWSFGGVLAYEMAQQLRAAGADVRFLGLFDANPVIDPITGLPMAETPFLDMLDTVTARLDDPATTHAELIELTPGPTWLQLMGAPITAKTSSTYLRKVLDTARACMNAAMRYEPEPYPGPVHLFEAAGADPDLRARLTAVMRGLCTGPLTVVPITGEHWTFIRGENVAEAAARLDAALERVGAEGSTQHGS</sequence>
<keyword evidence="1" id="KW-0596">Phosphopantetheine</keyword>
<dbReference type="SUPFAM" id="SSF47336">
    <property type="entry name" value="ACP-like"/>
    <property type="match status" value="1"/>
</dbReference>
<dbReference type="EMBL" id="JAKXMK010000012">
    <property type="protein sequence ID" value="MCH6167171.1"/>
    <property type="molecule type" value="Genomic_DNA"/>
</dbReference>
<dbReference type="PROSITE" id="PS50075">
    <property type="entry name" value="CARRIER"/>
    <property type="match status" value="1"/>
</dbReference>
<dbReference type="InterPro" id="IPR010071">
    <property type="entry name" value="AA_adenyl_dom"/>
</dbReference>
<dbReference type="PANTHER" id="PTHR45527:SF1">
    <property type="entry name" value="FATTY ACID SYNTHASE"/>
    <property type="match status" value="1"/>
</dbReference>
<dbReference type="Pfam" id="PF00501">
    <property type="entry name" value="AMP-binding"/>
    <property type="match status" value="1"/>
</dbReference>
<dbReference type="Gene3D" id="1.10.1200.10">
    <property type="entry name" value="ACP-like"/>
    <property type="match status" value="1"/>
</dbReference>
<dbReference type="InterPro" id="IPR025110">
    <property type="entry name" value="AMP-bd_C"/>
</dbReference>
<dbReference type="InterPro" id="IPR009081">
    <property type="entry name" value="PP-bd_ACP"/>
</dbReference>
<reference evidence="4 5" key="1">
    <citation type="submission" date="2022-03" db="EMBL/GenBank/DDBJ databases">
        <title>Pseudonocardia alaer sp. nov., a novel actinomycete isolated from reed forest soil.</title>
        <authorList>
            <person name="Wang L."/>
        </authorList>
    </citation>
    <scope>NUCLEOTIDE SEQUENCE [LARGE SCALE GENOMIC DNA]</scope>
    <source>
        <strain evidence="4 5">Y-16303</strain>
    </source>
</reference>
<dbReference type="InterPro" id="IPR020806">
    <property type="entry name" value="PKS_PP-bd"/>
</dbReference>
<accession>A0ABS9TF66</accession>
<dbReference type="Gene3D" id="2.30.38.10">
    <property type="entry name" value="Luciferase, Domain 3"/>
    <property type="match status" value="1"/>
</dbReference>
<dbReference type="Gene3D" id="3.30.300.30">
    <property type="match status" value="1"/>
</dbReference>
<evidence type="ECO:0000313" key="4">
    <source>
        <dbReference type="EMBL" id="MCH6167171.1"/>
    </source>
</evidence>